<comment type="caution">
    <text evidence="1">The sequence shown here is derived from an EMBL/GenBank/DDBJ whole genome shotgun (WGS) entry which is preliminary data.</text>
</comment>
<protein>
    <submittedName>
        <fullName evidence="1">Uncharacterized protein</fullName>
    </submittedName>
</protein>
<sequence>MKGMGFGEKEWEMAAEGRGWASRTAVARGEEWLIWEVADENEGWAGESWDVTGKGEEYGDWEVVGGSVG</sequence>
<dbReference type="AlphaFoldDB" id="A0A5M3X486"/>
<keyword evidence="2" id="KW-1185">Reference proteome</keyword>
<accession>A0A5M3X486</accession>
<evidence type="ECO:0000313" key="1">
    <source>
        <dbReference type="EMBL" id="GES15472.1"/>
    </source>
</evidence>
<dbReference type="Proteomes" id="UP000331127">
    <property type="component" value="Unassembled WGS sequence"/>
</dbReference>
<evidence type="ECO:0000313" key="2">
    <source>
        <dbReference type="Proteomes" id="UP000331127"/>
    </source>
</evidence>
<proteinExistence type="predicted"/>
<organism evidence="1 2">
    <name type="scientific">Acrocarpospora macrocephala</name>
    <dbReference type="NCBI Taxonomy" id="150177"/>
    <lineage>
        <taxon>Bacteria</taxon>
        <taxon>Bacillati</taxon>
        <taxon>Actinomycetota</taxon>
        <taxon>Actinomycetes</taxon>
        <taxon>Streptosporangiales</taxon>
        <taxon>Streptosporangiaceae</taxon>
        <taxon>Acrocarpospora</taxon>
    </lineage>
</organism>
<reference evidence="1 2" key="1">
    <citation type="submission" date="2019-10" db="EMBL/GenBank/DDBJ databases">
        <title>Whole genome shotgun sequence of Acrocarpospora macrocephala NBRC 16266.</title>
        <authorList>
            <person name="Ichikawa N."/>
            <person name="Kimura A."/>
            <person name="Kitahashi Y."/>
            <person name="Komaki H."/>
            <person name="Oguchi A."/>
        </authorList>
    </citation>
    <scope>NUCLEOTIDE SEQUENCE [LARGE SCALE GENOMIC DNA]</scope>
    <source>
        <strain evidence="1 2">NBRC 16266</strain>
    </source>
</reference>
<gene>
    <name evidence="1" type="ORF">Amac_090690</name>
</gene>
<name>A0A5M3X486_9ACTN</name>
<dbReference type="EMBL" id="BLAE01000076">
    <property type="protein sequence ID" value="GES15472.1"/>
    <property type="molecule type" value="Genomic_DNA"/>
</dbReference>